<dbReference type="SUPFAM" id="SSF49899">
    <property type="entry name" value="Concanavalin A-like lectins/glucanases"/>
    <property type="match status" value="1"/>
</dbReference>
<proteinExistence type="inferred from homology"/>
<dbReference type="InterPro" id="IPR013320">
    <property type="entry name" value="ConA-like_dom_sf"/>
</dbReference>
<dbReference type="EnsemblMetazoa" id="XM_019903846.1">
    <property type="protein sequence ID" value="XP_019759405.1"/>
    <property type="gene ID" value="LOC109537223"/>
</dbReference>
<dbReference type="InterPro" id="IPR000757">
    <property type="entry name" value="Beta-glucanase-like"/>
</dbReference>
<dbReference type="GO" id="GO:0004553">
    <property type="term" value="F:hydrolase activity, hydrolyzing O-glycosyl compounds"/>
    <property type="evidence" value="ECO:0007669"/>
    <property type="project" value="InterPro"/>
</dbReference>
<evidence type="ECO:0000313" key="5">
    <source>
        <dbReference type="EnsemblMetazoa" id="XP_019759405.1"/>
    </source>
</evidence>
<evidence type="ECO:0000313" key="4">
    <source>
        <dbReference type="EMBL" id="ENN83093.1"/>
    </source>
</evidence>
<feature type="chain" id="PRO_5010971895" description="GH16 domain-containing protein" evidence="2">
    <location>
        <begin position="19"/>
        <end position="376"/>
    </location>
</feature>
<organism evidence="4">
    <name type="scientific">Dendroctonus ponderosae</name>
    <name type="common">Mountain pine beetle</name>
    <dbReference type="NCBI Taxonomy" id="77166"/>
    <lineage>
        <taxon>Eukaryota</taxon>
        <taxon>Metazoa</taxon>
        <taxon>Ecdysozoa</taxon>
        <taxon>Arthropoda</taxon>
        <taxon>Hexapoda</taxon>
        <taxon>Insecta</taxon>
        <taxon>Pterygota</taxon>
        <taxon>Neoptera</taxon>
        <taxon>Endopterygota</taxon>
        <taxon>Coleoptera</taxon>
        <taxon>Polyphaga</taxon>
        <taxon>Cucujiformia</taxon>
        <taxon>Curculionidae</taxon>
        <taxon>Scolytinae</taxon>
        <taxon>Dendroctonus</taxon>
    </lineage>
</organism>
<name>N6TYF7_DENPD</name>
<dbReference type="Gene3D" id="2.60.120.200">
    <property type="match status" value="1"/>
</dbReference>
<reference evidence="4 6" key="1">
    <citation type="journal article" date="2013" name="Genome Biol.">
        <title>Draft genome of the mountain pine beetle, Dendroctonus ponderosae Hopkins, a major forest pest.</title>
        <authorList>
            <person name="Keeling C.I."/>
            <person name="Yuen M.M."/>
            <person name="Liao N.Y."/>
            <person name="Docking T.R."/>
            <person name="Chan S.K."/>
            <person name="Taylor G.A."/>
            <person name="Palmquist D.L."/>
            <person name="Jackman S.D."/>
            <person name="Nguyen A."/>
            <person name="Li M."/>
            <person name="Henderson H."/>
            <person name="Janes J.K."/>
            <person name="Zhao Y."/>
            <person name="Pandoh P."/>
            <person name="Moore R."/>
            <person name="Sperling F.A."/>
            <person name="Huber D.P."/>
            <person name="Birol I."/>
            <person name="Jones S.J."/>
            <person name="Bohlmann J."/>
        </authorList>
    </citation>
    <scope>NUCLEOTIDE SEQUENCE</scope>
</reference>
<dbReference type="Proteomes" id="UP000019118">
    <property type="component" value="Unassembled WGS sequence"/>
</dbReference>
<dbReference type="CDD" id="cd08024">
    <property type="entry name" value="GH16_CCF"/>
    <property type="match status" value="1"/>
</dbReference>
<evidence type="ECO:0000256" key="1">
    <source>
        <dbReference type="ARBA" id="ARBA00006865"/>
    </source>
</evidence>
<feature type="non-terminal residue" evidence="4">
    <location>
        <position position="1"/>
    </location>
</feature>
<dbReference type="HOGENOM" id="CLU_019533_1_2_1"/>
<dbReference type="OrthoDB" id="4781at2759"/>
<dbReference type="PANTHER" id="PTHR10963">
    <property type="entry name" value="GLYCOSYL HYDROLASE-RELATED"/>
    <property type="match status" value="1"/>
</dbReference>
<dbReference type="EMBL" id="KB737061">
    <property type="protein sequence ID" value="ENN83093.1"/>
    <property type="molecule type" value="Genomic_DNA"/>
</dbReference>
<dbReference type="KEGG" id="dpa:109537223"/>
<gene>
    <name evidence="5" type="primary">109537223</name>
    <name evidence="4" type="ORF">YQE_00545</name>
</gene>
<dbReference type="InterPro" id="IPR050546">
    <property type="entry name" value="Glycosyl_Hydrlase_16"/>
</dbReference>
<keyword evidence="6" id="KW-1185">Reference proteome</keyword>
<dbReference type="AlphaFoldDB" id="N6TYF7"/>
<comment type="similarity">
    <text evidence="1">Belongs to the glycosyl hydrolase 16 family.</text>
</comment>
<accession>N6TYF7</accession>
<sequence length="376" mass="42450">MFEIVWLVVCCLIHLSNGDCVPSETIASGHLAKDANSICAGGVVFEENFDQSDLEKWEHEITLSGGGNWEFQYYTNNRSNSYVENGNLHIRPTFVSDDYGENFLNSGTLDLNGAMPVDQCTDSSYYGCVRAGTGINYLNLNKSAKIKTCSSFSFRYGKIVTRAKMPSGDWLWPAIWMLPRFNSYGRWPASGEIDIVESRGNKNLFNPQSVNIGTQEAASTLHWGPFNQVNQWAKTHYSKSNSAGYDTDFHEYEVQWSSTNFTFYIDGELIGTTNPPAEGFWELGGFQDSTFDNPWKGTTQMAPFDQKFYLIINLAVGGTNSFFGDENENPGGKPWKNTSPTAYRDFWKGKDQWLPTWNMDNDDTHLIVDYIKVFAI</sequence>
<dbReference type="PANTHER" id="PTHR10963:SF55">
    <property type="entry name" value="GLYCOSIDE HYDROLASE FAMILY 16 PROTEIN"/>
    <property type="match status" value="1"/>
</dbReference>
<feature type="signal peptide" evidence="2">
    <location>
        <begin position="1"/>
        <end position="18"/>
    </location>
</feature>
<reference evidence="5" key="2">
    <citation type="submission" date="2024-08" db="UniProtKB">
        <authorList>
            <consortium name="EnsemblMetazoa"/>
        </authorList>
    </citation>
    <scope>IDENTIFICATION</scope>
</reference>
<dbReference type="Pfam" id="PF00722">
    <property type="entry name" value="Glyco_hydro_16"/>
    <property type="match status" value="1"/>
</dbReference>
<keyword evidence="2" id="KW-0732">Signal</keyword>
<protein>
    <recommendedName>
        <fullName evidence="3">GH16 domain-containing protein</fullName>
    </recommendedName>
</protein>
<dbReference type="OMA" id="EFYGCER"/>
<dbReference type="PROSITE" id="PS51762">
    <property type="entry name" value="GH16_2"/>
    <property type="match status" value="1"/>
</dbReference>
<feature type="domain" description="GH16" evidence="3">
    <location>
        <begin position="14"/>
        <end position="376"/>
    </location>
</feature>
<evidence type="ECO:0000256" key="2">
    <source>
        <dbReference type="SAM" id="SignalP"/>
    </source>
</evidence>
<evidence type="ECO:0000259" key="3">
    <source>
        <dbReference type="PROSITE" id="PS51762"/>
    </source>
</evidence>
<dbReference type="GO" id="GO:0005975">
    <property type="term" value="P:carbohydrate metabolic process"/>
    <property type="evidence" value="ECO:0007669"/>
    <property type="project" value="InterPro"/>
</dbReference>
<evidence type="ECO:0000313" key="6">
    <source>
        <dbReference type="Proteomes" id="UP000019118"/>
    </source>
</evidence>